<evidence type="ECO:0000313" key="2">
    <source>
        <dbReference type="Proteomes" id="UP001208570"/>
    </source>
</evidence>
<keyword evidence="2" id="KW-1185">Reference proteome</keyword>
<organism evidence="1 2">
    <name type="scientific">Paralvinella palmiformis</name>
    <dbReference type="NCBI Taxonomy" id="53620"/>
    <lineage>
        <taxon>Eukaryota</taxon>
        <taxon>Metazoa</taxon>
        <taxon>Spiralia</taxon>
        <taxon>Lophotrochozoa</taxon>
        <taxon>Annelida</taxon>
        <taxon>Polychaeta</taxon>
        <taxon>Sedentaria</taxon>
        <taxon>Canalipalpata</taxon>
        <taxon>Terebellida</taxon>
        <taxon>Terebelliformia</taxon>
        <taxon>Alvinellidae</taxon>
        <taxon>Paralvinella</taxon>
    </lineage>
</organism>
<gene>
    <name evidence="1" type="ORF">LSH36_480g00010</name>
</gene>
<evidence type="ECO:0000313" key="1">
    <source>
        <dbReference type="EMBL" id="KAK2148826.1"/>
    </source>
</evidence>
<sequence length="70" mass="7972">MFNHFGDMPLKLSGYHNSLCICRDDSPKGGVVILVKDIINYKIPDDISVFIPHVFESNFGKFKISLLKMK</sequence>
<name>A0AAD9MYX5_9ANNE</name>
<dbReference type="EMBL" id="JAODUP010000480">
    <property type="protein sequence ID" value="KAK2148826.1"/>
    <property type="molecule type" value="Genomic_DNA"/>
</dbReference>
<comment type="caution">
    <text evidence="1">The sequence shown here is derived from an EMBL/GenBank/DDBJ whole genome shotgun (WGS) entry which is preliminary data.</text>
</comment>
<dbReference type="Proteomes" id="UP001208570">
    <property type="component" value="Unassembled WGS sequence"/>
</dbReference>
<accession>A0AAD9MYX5</accession>
<dbReference type="AlphaFoldDB" id="A0AAD9MYX5"/>
<proteinExistence type="predicted"/>
<protein>
    <submittedName>
        <fullName evidence="1">Uncharacterized protein</fullName>
    </submittedName>
</protein>
<reference evidence="1" key="1">
    <citation type="journal article" date="2023" name="Mol. Biol. Evol.">
        <title>Third-Generation Sequencing Reveals the Adaptive Role of the Epigenome in Three Deep-Sea Polychaetes.</title>
        <authorList>
            <person name="Perez M."/>
            <person name="Aroh O."/>
            <person name="Sun Y."/>
            <person name="Lan Y."/>
            <person name="Juniper S.K."/>
            <person name="Young C.R."/>
            <person name="Angers B."/>
            <person name="Qian P.Y."/>
        </authorList>
    </citation>
    <scope>NUCLEOTIDE SEQUENCE</scope>
    <source>
        <strain evidence="1">P08H-3</strain>
    </source>
</reference>